<organism evidence="2 3">
    <name type="scientific">Geothermobacter ehrlichii</name>
    <dbReference type="NCBI Taxonomy" id="213224"/>
    <lineage>
        <taxon>Bacteria</taxon>
        <taxon>Pseudomonadati</taxon>
        <taxon>Thermodesulfobacteriota</taxon>
        <taxon>Desulfuromonadia</taxon>
        <taxon>Desulfuromonadales</taxon>
        <taxon>Geothermobacteraceae</taxon>
        <taxon>Geothermobacter</taxon>
    </lineage>
</organism>
<feature type="domain" description="HTH cro/C1-type" evidence="1">
    <location>
        <begin position="40"/>
        <end position="71"/>
    </location>
</feature>
<evidence type="ECO:0000259" key="1">
    <source>
        <dbReference type="PROSITE" id="PS50943"/>
    </source>
</evidence>
<sequence length="166" mass="19421">MCPFTNNHQFPPPRFNIATELTLPQPPELEKEPATLGEHLRRKRIELGLEQKELAAMLGVSVSTIWNWENGWSINWQYYPQIIRFLGYNPIPIPEGTIQRLEWYKRIKGLDLVMLGKELGRHPEQVSEWLRGVRTPCKRNMRVIEEFLEERLEAMPTPAAKCSNET</sequence>
<keyword evidence="3" id="KW-1185">Reference proteome</keyword>
<dbReference type="SMART" id="SM00530">
    <property type="entry name" value="HTH_XRE"/>
    <property type="match status" value="2"/>
</dbReference>
<dbReference type="EMBL" id="VNIB01000012">
    <property type="protein sequence ID" value="TYO96719.1"/>
    <property type="molecule type" value="Genomic_DNA"/>
</dbReference>
<dbReference type="PROSITE" id="PS50943">
    <property type="entry name" value="HTH_CROC1"/>
    <property type="match status" value="1"/>
</dbReference>
<accession>A0A5D3WHM0</accession>
<dbReference type="AlphaFoldDB" id="A0A5D3WHM0"/>
<dbReference type="GO" id="GO:0003677">
    <property type="term" value="F:DNA binding"/>
    <property type="evidence" value="ECO:0007669"/>
    <property type="project" value="InterPro"/>
</dbReference>
<comment type="caution">
    <text evidence="2">The sequence shown here is derived from an EMBL/GenBank/DDBJ whole genome shotgun (WGS) entry which is preliminary data.</text>
</comment>
<dbReference type="SUPFAM" id="SSF47413">
    <property type="entry name" value="lambda repressor-like DNA-binding domains"/>
    <property type="match status" value="1"/>
</dbReference>
<dbReference type="RefSeq" id="WP_246140249.1">
    <property type="nucleotide sequence ID" value="NZ_VNIB01000012.1"/>
</dbReference>
<protein>
    <submittedName>
        <fullName evidence="2">Helix-turn-helix protein</fullName>
    </submittedName>
</protein>
<dbReference type="Pfam" id="PF01381">
    <property type="entry name" value="HTH_3"/>
    <property type="match status" value="1"/>
</dbReference>
<evidence type="ECO:0000313" key="2">
    <source>
        <dbReference type="EMBL" id="TYO96719.1"/>
    </source>
</evidence>
<dbReference type="Proteomes" id="UP000324159">
    <property type="component" value="Unassembled WGS sequence"/>
</dbReference>
<dbReference type="Gene3D" id="1.10.260.40">
    <property type="entry name" value="lambda repressor-like DNA-binding domains"/>
    <property type="match status" value="1"/>
</dbReference>
<dbReference type="InterPro" id="IPR010982">
    <property type="entry name" value="Lambda_DNA-bd_dom_sf"/>
</dbReference>
<reference evidence="2 3" key="1">
    <citation type="submission" date="2019-07" db="EMBL/GenBank/DDBJ databases">
        <title>Genomic Encyclopedia of Type Strains, Phase IV (KMG-IV): sequencing the most valuable type-strain genomes for metagenomic binning, comparative biology and taxonomic classification.</title>
        <authorList>
            <person name="Goeker M."/>
        </authorList>
    </citation>
    <scope>NUCLEOTIDE SEQUENCE [LARGE SCALE GENOMIC DNA]</scope>
    <source>
        <strain evidence="2 3">SS015</strain>
    </source>
</reference>
<dbReference type="CDD" id="cd00093">
    <property type="entry name" value="HTH_XRE"/>
    <property type="match status" value="1"/>
</dbReference>
<dbReference type="InterPro" id="IPR001387">
    <property type="entry name" value="Cro/C1-type_HTH"/>
</dbReference>
<proteinExistence type="predicted"/>
<name>A0A5D3WHM0_9BACT</name>
<evidence type="ECO:0000313" key="3">
    <source>
        <dbReference type="Proteomes" id="UP000324159"/>
    </source>
</evidence>
<gene>
    <name evidence="2" type="ORF">EDC39_1127</name>
</gene>